<dbReference type="HOGENOM" id="CLU_026928_0_0_1"/>
<dbReference type="OMA" id="SSHRCIC"/>
<name>A8P7Y9_COPC7</name>
<evidence type="ECO:0000313" key="3">
    <source>
        <dbReference type="Proteomes" id="UP000001861"/>
    </source>
</evidence>
<dbReference type="Proteomes" id="UP000001861">
    <property type="component" value="Unassembled WGS sequence"/>
</dbReference>
<protein>
    <submittedName>
        <fullName evidence="2">Uncharacterized protein</fullName>
    </submittedName>
</protein>
<feature type="compositionally biased region" description="Polar residues" evidence="1">
    <location>
        <begin position="173"/>
        <end position="199"/>
    </location>
</feature>
<feature type="compositionally biased region" description="Low complexity" evidence="1">
    <location>
        <begin position="216"/>
        <end position="235"/>
    </location>
</feature>
<feature type="region of interest" description="Disordered" evidence="1">
    <location>
        <begin position="25"/>
        <end position="52"/>
    </location>
</feature>
<organism evidence="2 3">
    <name type="scientific">Coprinopsis cinerea (strain Okayama-7 / 130 / ATCC MYA-4618 / FGSC 9003)</name>
    <name type="common">Inky cap fungus</name>
    <name type="synonym">Hormographiella aspergillata</name>
    <dbReference type="NCBI Taxonomy" id="240176"/>
    <lineage>
        <taxon>Eukaryota</taxon>
        <taxon>Fungi</taxon>
        <taxon>Dikarya</taxon>
        <taxon>Basidiomycota</taxon>
        <taxon>Agaricomycotina</taxon>
        <taxon>Agaricomycetes</taxon>
        <taxon>Agaricomycetidae</taxon>
        <taxon>Agaricales</taxon>
        <taxon>Agaricineae</taxon>
        <taxon>Psathyrellaceae</taxon>
        <taxon>Coprinopsis</taxon>
    </lineage>
</organism>
<feature type="compositionally biased region" description="Polar residues" evidence="1">
    <location>
        <begin position="25"/>
        <end position="46"/>
    </location>
</feature>
<dbReference type="eggNOG" id="ENOG502SIZJ">
    <property type="taxonomic scope" value="Eukaryota"/>
</dbReference>
<feature type="region of interest" description="Disordered" evidence="1">
    <location>
        <begin position="173"/>
        <end position="252"/>
    </location>
</feature>
<feature type="region of interest" description="Disordered" evidence="1">
    <location>
        <begin position="419"/>
        <end position="438"/>
    </location>
</feature>
<dbReference type="RefSeq" id="XP_001839458.2">
    <property type="nucleotide sequence ID" value="XM_001839406.2"/>
</dbReference>
<comment type="caution">
    <text evidence="2">The sequence shown here is derived from an EMBL/GenBank/DDBJ whole genome shotgun (WGS) entry which is preliminary data.</text>
</comment>
<dbReference type="InParanoid" id="A8P7Y9"/>
<dbReference type="EMBL" id="AACS02000005">
    <property type="protein sequence ID" value="EAU82361.2"/>
    <property type="molecule type" value="Genomic_DNA"/>
</dbReference>
<accession>A8P7Y9</accession>
<evidence type="ECO:0000256" key="1">
    <source>
        <dbReference type="SAM" id="MobiDB-lite"/>
    </source>
</evidence>
<feature type="region of interest" description="Disordered" evidence="1">
    <location>
        <begin position="283"/>
        <end position="310"/>
    </location>
</feature>
<reference evidence="2 3" key="1">
    <citation type="journal article" date="2010" name="Proc. Natl. Acad. Sci. U.S.A.">
        <title>Insights into evolution of multicellular fungi from the assembled chromosomes of the mushroom Coprinopsis cinerea (Coprinus cinereus).</title>
        <authorList>
            <person name="Stajich J.E."/>
            <person name="Wilke S.K."/>
            <person name="Ahren D."/>
            <person name="Au C.H."/>
            <person name="Birren B.W."/>
            <person name="Borodovsky M."/>
            <person name="Burns C."/>
            <person name="Canback B."/>
            <person name="Casselton L.A."/>
            <person name="Cheng C.K."/>
            <person name="Deng J."/>
            <person name="Dietrich F.S."/>
            <person name="Fargo D.C."/>
            <person name="Farman M.L."/>
            <person name="Gathman A.C."/>
            <person name="Goldberg J."/>
            <person name="Guigo R."/>
            <person name="Hoegger P.J."/>
            <person name="Hooker J.B."/>
            <person name="Huggins A."/>
            <person name="James T.Y."/>
            <person name="Kamada T."/>
            <person name="Kilaru S."/>
            <person name="Kodira C."/>
            <person name="Kues U."/>
            <person name="Kupfer D."/>
            <person name="Kwan H.S."/>
            <person name="Lomsadze A."/>
            <person name="Li W."/>
            <person name="Lilly W.W."/>
            <person name="Ma L.J."/>
            <person name="Mackey A.J."/>
            <person name="Manning G."/>
            <person name="Martin F."/>
            <person name="Muraguchi H."/>
            <person name="Natvig D.O."/>
            <person name="Palmerini H."/>
            <person name="Ramesh M.A."/>
            <person name="Rehmeyer C.J."/>
            <person name="Roe B.A."/>
            <person name="Shenoy N."/>
            <person name="Stanke M."/>
            <person name="Ter-Hovhannisyan V."/>
            <person name="Tunlid A."/>
            <person name="Velagapudi R."/>
            <person name="Vision T.J."/>
            <person name="Zeng Q."/>
            <person name="Zolan M.E."/>
            <person name="Pukkila P.J."/>
        </authorList>
    </citation>
    <scope>NUCLEOTIDE SEQUENCE [LARGE SCALE GENOMIC DNA]</scope>
    <source>
        <strain evidence="3">Okayama-7 / 130 / ATCC MYA-4618 / FGSC 9003</strain>
    </source>
</reference>
<gene>
    <name evidence="2" type="ORF">CC1G_06671</name>
</gene>
<feature type="compositionally biased region" description="Polar residues" evidence="1">
    <location>
        <begin position="419"/>
        <end position="431"/>
    </location>
</feature>
<proteinExistence type="predicted"/>
<dbReference type="VEuPathDB" id="FungiDB:CC1G_06671"/>
<feature type="compositionally biased region" description="Pro residues" evidence="1">
    <location>
        <begin position="297"/>
        <end position="306"/>
    </location>
</feature>
<dbReference type="KEGG" id="cci:CC1G_06671"/>
<keyword evidence="3" id="KW-1185">Reference proteome</keyword>
<dbReference type="GeneID" id="6016072"/>
<dbReference type="OrthoDB" id="128308at2759"/>
<evidence type="ECO:0000313" key="2">
    <source>
        <dbReference type="EMBL" id="EAU82361.2"/>
    </source>
</evidence>
<sequence length="451" mass="50817">MDANTNLERRASIHMENHYVNSLNNATRQSTGGSNARSAQHPSNSADQEREQFAEEYKKTVTIIFWYKANTEPLRIQQSVSSFPYFQLSRLGPVVSDLGLDSSSYMDAYNASSSQWEQHTIMTVRMVETQQRLLYRTRKSLLEGLREEDCLGLREEIQLQNHYNQLDNINSQANRASPSHEANTGQKRYATDTLQSSHPSKVHIHNGYYSNQLDTSSSAQNNSQQQQQQQQQQQAPASLPTPPTTGDSITTQTSNETDYTMYRPQQQQQQQQQQYYHAPTPAQTSALPSYLTDPKSATPPIPYHPHPPLKRWPNDYTVYELTVGFNAMDALIAQSPAGANMTQKVAFERVFGSRYVKSTVCRHRAIWKKADVGLKQQFEALGTDDRACWGEFVRRVEGRPSGKAGNHELPPVQTVIDYSQPSASNSGGTTTEELRDDTIHQGTTTFSVFAA</sequence>
<dbReference type="AlphaFoldDB" id="A8P7Y9"/>